<gene>
    <name evidence="1" type="ORF">PM10SUCC1_03400</name>
</gene>
<comment type="caution">
    <text evidence="1">The sequence shown here is derived from an EMBL/GenBank/DDBJ whole genome shotgun (WGS) entry which is preliminary data.</text>
</comment>
<sequence>MIFFSVNPSFAGAQDKGEIVKAEIIVEAEIISTFKTERKEISRTKESKQVDKEMNATVLERIDEESNIRTFIFE</sequence>
<evidence type="ECO:0000313" key="2">
    <source>
        <dbReference type="Proteomes" id="UP001144471"/>
    </source>
</evidence>
<evidence type="ECO:0000313" key="1">
    <source>
        <dbReference type="EMBL" id="GLI54825.1"/>
    </source>
</evidence>
<accession>A0A9W6GIY7</accession>
<keyword evidence="2" id="KW-1185">Reference proteome</keyword>
<proteinExistence type="predicted"/>
<dbReference type="Proteomes" id="UP001144471">
    <property type="component" value="Unassembled WGS sequence"/>
</dbReference>
<dbReference type="AlphaFoldDB" id="A0A9W6GIY7"/>
<name>A0A9W6GIY7_9FUSO</name>
<dbReference type="EMBL" id="BSDY01000001">
    <property type="protein sequence ID" value="GLI54825.1"/>
    <property type="molecule type" value="Genomic_DNA"/>
</dbReference>
<reference evidence="1" key="1">
    <citation type="submission" date="2022-12" db="EMBL/GenBank/DDBJ databases">
        <title>Reference genome sequencing for broad-spectrum identification of bacterial and archaeal isolates by mass spectrometry.</title>
        <authorList>
            <person name="Sekiguchi Y."/>
            <person name="Tourlousse D.M."/>
        </authorList>
    </citation>
    <scope>NUCLEOTIDE SEQUENCE</scope>
    <source>
        <strain evidence="1">10succ1</strain>
    </source>
</reference>
<protein>
    <submittedName>
        <fullName evidence="1">Uncharacterized protein</fullName>
    </submittedName>
</protein>
<organism evidence="1 2">
    <name type="scientific">Propionigenium maris DSM 9537</name>
    <dbReference type="NCBI Taxonomy" id="1123000"/>
    <lineage>
        <taxon>Bacteria</taxon>
        <taxon>Fusobacteriati</taxon>
        <taxon>Fusobacteriota</taxon>
        <taxon>Fusobacteriia</taxon>
        <taxon>Fusobacteriales</taxon>
        <taxon>Fusobacteriaceae</taxon>
        <taxon>Propionigenium</taxon>
    </lineage>
</organism>